<protein>
    <submittedName>
        <fullName evidence="2">MarR family winged helix-turn-helix transcriptional regulator</fullName>
    </submittedName>
</protein>
<dbReference type="Gene3D" id="1.10.10.10">
    <property type="entry name" value="Winged helix-like DNA-binding domain superfamily/Winged helix DNA-binding domain"/>
    <property type="match status" value="1"/>
</dbReference>
<dbReference type="InterPro" id="IPR036390">
    <property type="entry name" value="WH_DNA-bd_sf"/>
</dbReference>
<name>A0ABV6P3Q0_9ACTN</name>
<evidence type="ECO:0000313" key="2">
    <source>
        <dbReference type="EMBL" id="MFC0567655.1"/>
    </source>
</evidence>
<sequence>MSAAGPGQLLFAFVRHWSRRAGVGDAALAEQGRLVLVTEAVAALNGRAEPATVNAVADEIGIDQSGASRLIRSAVDAGHLTITTAPSDGRRREVSVTPAGRTALRHAHAWQERIFAELTAGWDQQQRDDFRNAMADLITRSAAIGGSVAPARR</sequence>
<dbReference type="SMART" id="SM00347">
    <property type="entry name" value="HTH_MARR"/>
    <property type="match status" value="1"/>
</dbReference>
<evidence type="ECO:0000259" key="1">
    <source>
        <dbReference type="SMART" id="SM00347"/>
    </source>
</evidence>
<dbReference type="Pfam" id="PF12802">
    <property type="entry name" value="MarR_2"/>
    <property type="match status" value="1"/>
</dbReference>
<feature type="domain" description="HTH marR-type" evidence="1">
    <location>
        <begin position="29"/>
        <end position="127"/>
    </location>
</feature>
<gene>
    <name evidence="2" type="ORF">ACFFHU_26390</name>
</gene>
<dbReference type="RefSeq" id="WP_377342977.1">
    <property type="nucleotide sequence ID" value="NZ_JBHLUE010000026.1"/>
</dbReference>
<accession>A0ABV6P3Q0</accession>
<dbReference type="PANTHER" id="PTHR33164:SF57">
    <property type="entry name" value="MARR-FAMILY TRANSCRIPTIONAL REGULATOR"/>
    <property type="match status" value="1"/>
</dbReference>
<organism evidence="2 3">
    <name type="scientific">Plantactinospora siamensis</name>
    <dbReference type="NCBI Taxonomy" id="555372"/>
    <lineage>
        <taxon>Bacteria</taxon>
        <taxon>Bacillati</taxon>
        <taxon>Actinomycetota</taxon>
        <taxon>Actinomycetes</taxon>
        <taxon>Micromonosporales</taxon>
        <taxon>Micromonosporaceae</taxon>
        <taxon>Plantactinospora</taxon>
    </lineage>
</organism>
<evidence type="ECO:0000313" key="3">
    <source>
        <dbReference type="Proteomes" id="UP001589894"/>
    </source>
</evidence>
<reference evidence="2 3" key="1">
    <citation type="submission" date="2024-09" db="EMBL/GenBank/DDBJ databases">
        <authorList>
            <person name="Sun Q."/>
            <person name="Mori K."/>
        </authorList>
    </citation>
    <scope>NUCLEOTIDE SEQUENCE [LARGE SCALE GENOMIC DNA]</scope>
    <source>
        <strain evidence="2 3">TBRC 2205</strain>
    </source>
</reference>
<dbReference type="Proteomes" id="UP001589894">
    <property type="component" value="Unassembled WGS sequence"/>
</dbReference>
<dbReference type="InterPro" id="IPR039422">
    <property type="entry name" value="MarR/SlyA-like"/>
</dbReference>
<dbReference type="InterPro" id="IPR036388">
    <property type="entry name" value="WH-like_DNA-bd_sf"/>
</dbReference>
<proteinExistence type="predicted"/>
<comment type="caution">
    <text evidence="2">The sequence shown here is derived from an EMBL/GenBank/DDBJ whole genome shotgun (WGS) entry which is preliminary data.</text>
</comment>
<dbReference type="SUPFAM" id="SSF46785">
    <property type="entry name" value="Winged helix' DNA-binding domain"/>
    <property type="match status" value="1"/>
</dbReference>
<dbReference type="EMBL" id="JBHLUE010000026">
    <property type="protein sequence ID" value="MFC0567655.1"/>
    <property type="molecule type" value="Genomic_DNA"/>
</dbReference>
<keyword evidence="3" id="KW-1185">Reference proteome</keyword>
<dbReference type="InterPro" id="IPR000835">
    <property type="entry name" value="HTH_MarR-typ"/>
</dbReference>
<dbReference type="PANTHER" id="PTHR33164">
    <property type="entry name" value="TRANSCRIPTIONAL REGULATOR, MARR FAMILY"/>
    <property type="match status" value="1"/>
</dbReference>